<protein>
    <recommendedName>
        <fullName evidence="1">NADP-dependent oxidoreductase domain-containing protein</fullName>
    </recommendedName>
</protein>
<evidence type="ECO:0000259" key="1">
    <source>
        <dbReference type="Pfam" id="PF00248"/>
    </source>
</evidence>
<reference evidence="2 3" key="2">
    <citation type="submission" date="2024-02" db="EMBL/GenBank/DDBJ databases">
        <title>The Genome Sequence of Enterococcus sp. DIV0159.</title>
        <authorList>
            <person name="Earl A."/>
            <person name="Manson A."/>
            <person name="Gilmore M."/>
            <person name="Sanders J."/>
            <person name="Shea T."/>
            <person name="Howe W."/>
            <person name="Livny J."/>
            <person name="Cuomo C."/>
            <person name="Neafsey D."/>
            <person name="Birren B."/>
        </authorList>
    </citation>
    <scope>NUCLEOTIDE SEQUENCE [LARGE SCALE GENOMIC DNA]</scope>
    <source>
        <strain evidence="2 3">665A</strain>
    </source>
</reference>
<evidence type="ECO:0000313" key="2">
    <source>
        <dbReference type="EMBL" id="MEO1770373.1"/>
    </source>
</evidence>
<dbReference type="PANTHER" id="PTHR43638:SF3">
    <property type="entry name" value="ALDEHYDE REDUCTASE"/>
    <property type="match status" value="1"/>
</dbReference>
<dbReference type="Proteomes" id="UP000664357">
    <property type="component" value="Unassembled WGS sequence"/>
</dbReference>
<organism evidence="2 3">
    <name type="scientific">Candidatus Enterococcus ferrettii</name>
    <dbReference type="NCBI Taxonomy" id="2815324"/>
    <lineage>
        <taxon>Bacteria</taxon>
        <taxon>Bacillati</taxon>
        <taxon>Bacillota</taxon>
        <taxon>Bacilli</taxon>
        <taxon>Lactobacillales</taxon>
        <taxon>Enterococcaceae</taxon>
        <taxon>Enterococcus</taxon>
    </lineage>
</organism>
<dbReference type="SUPFAM" id="SSF51430">
    <property type="entry name" value="NAD(P)-linked oxidoreductase"/>
    <property type="match status" value="1"/>
</dbReference>
<reference evidence="2 3" key="1">
    <citation type="submission" date="2021-03" db="EMBL/GenBank/DDBJ databases">
        <authorList>
            <person name="Gilmore M.S."/>
            <person name="Schwartzman J."/>
            <person name="Van Tyne D."/>
            <person name="Martin M."/>
            <person name="Earl A.M."/>
            <person name="Manson A.L."/>
            <person name="Straub T."/>
            <person name="Salamzade R."/>
            <person name="Saavedra J."/>
            <person name="Lebreton F."/>
            <person name="Prichula J."/>
            <person name="Schaufler K."/>
            <person name="Gaca A."/>
            <person name="Sgardioli B."/>
            <person name="Wagenaar J."/>
            <person name="Strong T."/>
        </authorList>
    </citation>
    <scope>NUCLEOTIDE SEQUENCE [LARGE SCALE GENOMIC DNA]</scope>
    <source>
        <strain evidence="2 3">665A</strain>
    </source>
</reference>
<proteinExistence type="predicted"/>
<dbReference type="InterPro" id="IPR036812">
    <property type="entry name" value="NAD(P)_OxRdtase_dom_sf"/>
</dbReference>
<dbReference type="Pfam" id="PF00248">
    <property type="entry name" value="Aldo_ket_red"/>
    <property type="match status" value="1"/>
</dbReference>
<sequence>MKKVKIANDEVFPIGFGTWTLGDSRKTRNKEIEALRTGIEHGVQVIDTAEMYGHGASEKAVADAISPYKREDLFLISKVLPENASKKKLASSLDGSLRRLNTDYLDHYLLHWKGSIPLDETIEALETERQKGKIRSWGVSNIDTDEMRSVITHKYGKNCTSNQVRYN</sequence>
<comment type="caution">
    <text evidence="2">The sequence shown here is derived from an EMBL/GenBank/DDBJ whole genome shotgun (WGS) entry which is preliminary data.</text>
</comment>
<keyword evidence="3" id="KW-1185">Reference proteome</keyword>
<dbReference type="InterPro" id="IPR020471">
    <property type="entry name" value="AKR"/>
</dbReference>
<dbReference type="EMBL" id="JAFREL020000002">
    <property type="protein sequence ID" value="MEO1770373.1"/>
    <property type="molecule type" value="Genomic_DNA"/>
</dbReference>
<dbReference type="PRINTS" id="PR00069">
    <property type="entry name" value="ALDKETRDTASE"/>
</dbReference>
<evidence type="ECO:0000313" key="3">
    <source>
        <dbReference type="Proteomes" id="UP000664357"/>
    </source>
</evidence>
<feature type="domain" description="NADP-dependent oxidoreductase" evidence="1">
    <location>
        <begin position="13"/>
        <end position="167"/>
    </location>
</feature>
<dbReference type="InterPro" id="IPR023210">
    <property type="entry name" value="NADP_OxRdtase_dom"/>
</dbReference>
<accession>A0ABV0ES23</accession>
<name>A0ABV0ES23_9ENTE</name>
<gene>
    <name evidence="2" type="ORF">JZO67_002325</name>
</gene>
<dbReference type="Gene3D" id="3.20.20.100">
    <property type="entry name" value="NADP-dependent oxidoreductase domain"/>
    <property type="match status" value="1"/>
</dbReference>
<dbReference type="PANTHER" id="PTHR43638">
    <property type="entry name" value="OXIDOREDUCTASE, ALDO/KETO REDUCTASE FAMILY PROTEIN"/>
    <property type="match status" value="1"/>
</dbReference>